<keyword evidence="3" id="KW-1185">Reference proteome</keyword>
<evidence type="ECO:0000313" key="3">
    <source>
        <dbReference type="Proteomes" id="UP000315295"/>
    </source>
</evidence>
<reference evidence="2 3" key="1">
    <citation type="journal article" date="2019" name="G3 (Bethesda)">
        <title>Sequencing of a Wild Apple (Malus baccata) Genome Unravels the Differences Between Cultivated and Wild Apple Species Regarding Disease Resistance and Cold Tolerance.</title>
        <authorList>
            <person name="Chen X."/>
        </authorList>
    </citation>
    <scope>NUCLEOTIDE SEQUENCE [LARGE SCALE GENOMIC DNA]</scope>
    <source>
        <strain evidence="3">cv. Shandingzi</strain>
        <tissue evidence="2">Leaves</tissue>
    </source>
</reference>
<sequence>MVTTGVLLATPLGPTVSTTPASSTSSVTQPIISVWRTDRRPQSFEEAQQSGEASSIYREGSQTVSRTTTVNDLSVAHLALQAKTCCRLAV</sequence>
<evidence type="ECO:0000256" key="1">
    <source>
        <dbReference type="SAM" id="MobiDB-lite"/>
    </source>
</evidence>
<feature type="region of interest" description="Disordered" evidence="1">
    <location>
        <begin position="1"/>
        <end position="64"/>
    </location>
</feature>
<name>A0A540NTQ6_MALBA</name>
<accession>A0A540NTQ6</accession>
<protein>
    <submittedName>
        <fullName evidence="2">Uncharacterized protein</fullName>
    </submittedName>
</protein>
<comment type="caution">
    <text evidence="2">The sequence shown here is derived from an EMBL/GenBank/DDBJ whole genome shotgun (WGS) entry which is preliminary data.</text>
</comment>
<dbReference type="EMBL" id="VIEB01000005">
    <property type="protein sequence ID" value="TQE14345.1"/>
    <property type="molecule type" value="Genomic_DNA"/>
</dbReference>
<dbReference type="Proteomes" id="UP000315295">
    <property type="component" value="Unassembled WGS sequence"/>
</dbReference>
<feature type="compositionally biased region" description="Low complexity" evidence="1">
    <location>
        <begin position="14"/>
        <end position="28"/>
    </location>
</feature>
<dbReference type="AlphaFoldDB" id="A0A540NTQ6"/>
<gene>
    <name evidence="2" type="ORF">C1H46_000264</name>
</gene>
<organism evidence="2 3">
    <name type="scientific">Malus baccata</name>
    <name type="common">Siberian crab apple</name>
    <name type="synonym">Pyrus baccata</name>
    <dbReference type="NCBI Taxonomy" id="106549"/>
    <lineage>
        <taxon>Eukaryota</taxon>
        <taxon>Viridiplantae</taxon>
        <taxon>Streptophyta</taxon>
        <taxon>Embryophyta</taxon>
        <taxon>Tracheophyta</taxon>
        <taxon>Spermatophyta</taxon>
        <taxon>Magnoliopsida</taxon>
        <taxon>eudicotyledons</taxon>
        <taxon>Gunneridae</taxon>
        <taxon>Pentapetalae</taxon>
        <taxon>rosids</taxon>
        <taxon>fabids</taxon>
        <taxon>Rosales</taxon>
        <taxon>Rosaceae</taxon>
        <taxon>Amygdaloideae</taxon>
        <taxon>Maleae</taxon>
        <taxon>Malus</taxon>
    </lineage>
</organism>
<evidence type="ECO:0000313" key="2">
    <source>
        <dbReference type="EMBL" id="TQE14345.1"/>
    </source>
</evidence>
<proteinExistence type="predicted"/>